<sequence>MLRLTVAACLLLGLSSCFMADPMPPQIGVARGPDGLEVHAGTCSDDSLESVRVYLGDSDTSRLLWSGVRPETASAKRGTVLLGNSAAFGRAKGSMQASNDQLISIEVDSRLSTTGTAFRPDKIPLTRKAGTFWVYPWKRAYSAAAIDRQSGCR</sequence>
<proteinExistence type="predicted"/>
<keyword evidence="1" id="KW-0732">Signal</keyword>
<evidence type="ECO:0000313" key="5">
    <source>
        <dbReference type="Proteomes" id="UP000533017"/>
    </source>
</evidence>
<dbReference type="Proteomes" id="UP000199052">
    <property type="component" value="Unassembled WGS sequence"/>
</dbReference>
<reference evidence="3 4" key="1">
    <citation type="submission" date="2016-10" db="EMBL/GenBank/DDBJ databases">
        <authorList>
            <person name="de Groot N.N."/>
        </authorList>
    </citation>
    <scope>NUCLEOTIDE SEQUENCE [LARGE SCALE GENOMIC DNA]</scope>
    <source>
        <strain evidence="3 4">CPCC 202808</strain>
    </source>
</reference>
<keyword evidence="5" id="KW-1185">Reference proteome</keyword>
<evidence type="ECO:0000313" key="3">
    <source>
        <dbReference type="EMBL" id="SFH59418.1"/>
    </source>
</evidence>
<protein>
    <submittedName>
        <fullName evidence="3">Uncharacterized protein</fullName>
    </submittedName>
</protein>
<evidence type="ECO:0000256" key="1">
    <source>
        <dbReference type="SAM" id="SignalP"/>
    </source>
</evidence>
<feature type="chain" id="PRO_5011612508" evidence="1">
    <location>
        <begin position="21"/>
        <end position="153"/>
    </location>
</feature>
<feature type="signal peptide" evidence="1">
    <location>
        <begin position="1"/>
        <end position="20"/>
    </location>
</feature>
<gene>
    <name evidence="2" type="ORF">FHR37_005640</name>
    <name evidence="3" type="ORF">SAMN05421678_12333</name>
</gene>
<dbReference type="EMBL" id="FOOI01000023">
    <property type="protein sequence ID" value="SFH59418.1"/>
    <property type="molecule type" value="Genomic_DNA"/>
</dbReference>
<dbReference type="Proteomes" id="UP000533017">
    <property type="component" value="Unassembled WGS sequence"/>
</dbReference>
<evidence type="ECO:0000313" key="2">
    <source>
        <dbReference type="EMBL" id="NYH86789.1"/>
    </source>
</evidence>
<dbReference type="EMBL" id="JACBZA010000001">
    <property type="protein sequence ID" value="NYH86789.1"/>
    <property type="molecule type" value="Genomic_DNA"/>
</dbReference>
<organism evidence="3 4">
    <name type="scientific">Actinopolymorpha cephalotaxi</name>
    <dbReference type="NCBI Taxonomy" id="504797"/>
    <lineage>
        <taxon>Bacteria</taxon>
        <taxon>Bacillati</taxon>
        <taxon>Actinomycetota</taxon>
        <taxon>Actinomycetes</taxon>
        <taxon>Propionibacteriales</taxon>
        <taxon>Actinopolymorphaceae</taxon>
        <taxon>Actinopolymorpha</taxon>
    </lineage>
</organism>
<name>A0A1I3BAV3_9ACTN</name>
<evidence type="ECO:0000313" key="4">
    <source>
        <dbReference type="Proteomes" id="UP000199052"/>
    </source>
</evidence>
<dbReference type="STRING" id="504797.SAMN05421678_12333"/>
<dbReference type="AlphaFoldDB" id="A0A1I3BAV3"/>
<dbReference type="PROSITE" id="PS51257">
    <property type="entry name" value="PROKAR_LIPOPROTEIN"/>
    <property type="match status" value="1"/>
</dbReference>
<accession>A0A1I3BAV3</accession>
<reference evidence="2 5" key="2">
    <citation type="submission" date="2020-07" db="EMBL/GenBank/DDBJ databases">
        <title>Sequencing the genomes of 1000 actinobacteria strains.</title>
        <authorList>
            <person name="Klenk H.-P."/>
        </authorList>
    </citation>
    <scope>NUCLEOTIDE SEQUENCE [LARGE SCALE GENOMIC DNA]</scope>
    <source>
        <strain evidence="2 5">DSM 45117</strain>
    </source>
</reference>